<comment type="caution">
    <text evidence="1">The sequence shown here is derived from an EMBL/GenBank/DDBJ whole genome shotgun (WGS) entry which is preliminary data.</text>
</comment>
<evidence type="ECO:0000313" key="1">
    <source>
        <dbReference type="EMBL" id="MPM00763.1"/>
    </source>
</evidence>
<gene>
    <name evidence="1" type="ORF">SDC9_46993</name>
</gene>
<sequence length="373" mass="43060">MDYQTTKERCIAFDKSYQEVERFAIEWGMAATHVRSVIDEIFALATEVKGLRSLASNNASAFIVSELFQNPEHIQQLIDQRRSTLTGDAMHVLQHWIENPWFWCYYQVKEEIAHDFWKIQDLLTGKQHLYYSPYIRDLQDRAQRKDICCFNPLFSNGTCLQYSRTIKAFLFPVSDFHYFCNTIAPNQSLKEIQSKHYPTFLLLDLLMGSPIKMHAGLEIGFIWQSCAIPNFSIGRLQGVWEGKAICSIEQYALSQFDESMIDLPNAELFITAPDAMRGSLFWNSRTAEAGLHTNSKEAYSLYAELLQRAYPGLKLPKEPEIFISQPLQRIISERNLARPWKAFELVSNIWGWANTKSITPLGIPDEGEELDVY</sequence>
<proteinExistence type="predicted"/>
<organism evidence="1">
    <name type="scientific">bioreactor metagenome</name>
    <dbReference type="NCBI Taxonomy" id="1076179"/>
    <lineage>
        <taxon>unclassified sequences</taxon>
        <taxon>metagenomes</taxon>
        <taxon>ecological metagenomes</taxon>
    </lineage>
</organism>
<dbReference type="AlphaFoldDB" id="A0A644WDZ9"/>
<reference evidence="1" key="1">
    <citation type="submission" date="2019-08" db="EMBL/GenBank/DDBJ databases">
        <authorList>
            <person name="Kucharzyk K."/>
            <person name="Murdoch R.W."/>
            <person name="Higgins S."/>
            <person name="Loffler F."/>
        </authorList>
    </citation>
    <scope>NUCLEOTIDE SEQUENCE</scope>
</reference>
<accession>A0A644WDZ9</accession>
<name>A0A644WDZ9_9ZZZZ</name>
<dbReference type="EMBL" id="VSSQ01000751">
    <property type="protein sequence ID" value="MPM00763.1"/>
    <property type="molecule type" value="Genomic_DNA"/>
</dbReference>
<protein>
    <submittedName>
        <fullName evidence="1">Uncharacterized protein</fullName>
    </submittedName>
</protein>